<proteinExistence type="predicted"/>
<dbReference type="AlphaFoldDB" id="A0A0F9BU15"/>
<feature type="non-terminal residue" evidence="1">
    <location>
        <position position="53"/>
    </location>
</feature>
<accession>A0A0F9BU15</accession>
<dbReference type="EMBL" id="LAZR01047579">
    <property type="protein sequence ID" value="KKK93894.1"/>
    <property type="molecule type" value="Genomic_DNA"/>
</dbReference>
<sequence length="53" mass="5847">MRSAFGDLWIGKFIELEPNEKTVFANFDGAIEEAKALNDSIETAEELDAAAEE</sequence>
<protein>
    <submittedName>
        <fullName evidence="1">Uncharacterized protein</fullName>
    </submittedName>
</protein>
<reference evidence="1" key="1">
    <citation type="journal article" date="2015" name="Nature">
        <title>Complex archaea that bridge the gap between prokaryotes and eukaryotes.</title>
        <authorList>
            <person name="Spang A."/>
            <person name="Saw J.H."/>
            <person name="Jorgensen S.L."/>
            <person name="Zaremba-Niedzwiedzka K."/>
            <person name="Martijn J."/>
            <person name="Lind A.E."/>
            <person name="van Eijk R."/>
            <person name="Schleper C."/>
            <person name="Guy L."/>
            <person name="Ettema T.J."/>
        </authorList>
    </citation>
    <scope>NUCLEOTIDE SEQUENCE</scope>
</reference>
<organism evidence="1">
    <name type="scientific">marine sediment metagenome</name>
    <dbReference type="NCBI Taxonomy" id="412755"/>
    <lineage>
        <taxon>unclassified sequences</taxon>
        <taxon>metagenomes</taxon>
        <taxon>ecological metagenomes</taxon>
    </lineage>
</organism>
<evidence type="ECO:0000313" key="1">
    <source>
        <dbReference type="EMBL" id="KKK93894.1"/>
    </source>
</evidence>
<comment type="caution">
    <text evidence="1">The sequence shown here is derived from an EMBL/GenBank/DDBJ whole genome shotgun (WGS) entry which is preliminary data.</text>
</comment>
<name>A0A0F9BU15_9ZZZZ</name>
<gene>
    <name evidence="1" type="ORF">LCGC14_2688290</name>
</gene>